<organism evidence="1 2">
    <name type="scientific">Yersinia kristensenii</name>
    <dbReference type="NCBI Taxonomy" id="28152"/>
    <lineage>
        <taxon>Bacteria</taxon>
        <taxon>Pseudomonadati</taxon>
        <taxon>Pseudomonadota</taxon>
        <taxon>Gammaproteobacteria</taxon>
        <taxon>Enterobacterales</taxon>
        <taxon>Yersiniaceae</taxon>
        <taxon>Yersinia</taxon>
    </lineage>
</organism>
<comment type="caution">
    <text evidence="1">The sequence shown here is derived from an EMBL/GenBank/DDBJ whole genome shotgun (WGS) entry which is preliminary data.</text>
</comment>
<dbReference type="EMBL" id="NHOG01000010">
    <property type="protein sequence ID" value="OVZ80698.1"/>
    <property type="molecule type" value="Genomic_DNA"/>
</dbReference>
<protein>
    <submittedName>
        <fullName evidence="1">Uncharacterized protein</fullName>
    </submittedName>
</protein>
<dbReference type="Proteomes" id="UP000195840">
    <property type="component" value="Unassembled WGS sequence"/>
</dbReference>
<name>A0AB73QBY8_YERKR</name>
<proteinExistence type="predicted"/>
<gene>
    <name evidence="1" type="ORF">CBW52_11530</name>
</gene>
<accession>A0AB73QBY8</accession>
<evidence type="ECO:0000313" key="1">
    <source>
        <dbReference type="EMBL" id="OVZ80698.1"/>
    </source>
</evidence>
<dbReference type="AlphaFoldDB" id="A0AB73QBY8"/>
<keyword evidence="2" id="KW-1185">Reference proteome</keyword>
<reference evidence="1 2" key="1">
    <citation type="submission" date="2017-05" db="EMBL/GenBank/DDBJ databases">
        <title>Whole genome sequencing of Yersinia kristensenii.</title>
        <authorList>
            <person name="Campioni F."/>
        </authorList>
    </citation>
    <scope>NUCLEOTIDE SEQUENCE [LARGE SCALE GENOMIC DNA]</scope>
    <source>
        <strain evidence="1 2">CFSAN060538</strain>
    </source>
</reference>
<evidence type="ECO:0000313" key="2">
    <source>
        <dbReference type="Proteomes" id="UP000195840"/>
    </source>
</evidence>
<sequence length="66" mass="7244">MGLGSAQNPHVLCVRSGSCALAAPKLSATITPTKLNLLTPYRNCDHENEETGYIDLCCCIERYRKC</sequence>